<organism evidence="6 7">
    <name type="scientific">Nonomuraea spiralis</name>
    <dbReference type="NCBI Taxonomy" id="46182"/>
    <lineage>
        <taxon>Bacteria</taxon>
        <taxon>Bacillati</taxon>
        <taxon>Actinomycetota</taxon>
        <taxon>Actinomycetes</taxon>
        <taxon>Streptosporangiales</taxon>
        <taxon>Streptosporangiaceae</taxon>
        <taxon>Nonomuraea</taxon>
    </lineage>
</organism>
<dbReference type="InterPro" id="IPR029058">
    <property type="entry name" value="AB_hydrolase_fold"/>
</dbReference>
<evidence type="ECO:0000313" key="6">
    <source>
        <dbReference type="EMBL" id="MFB9207185.1"/>
    </source>
</evidence>
<evidence type="ECO:0000256" key="3">
    <source>
        <dbReference type="ARBA" id="ARBA00022801"/>
    </source>
</evidence>
<evidence type="ECO:0000259" key="5">
    <source>
        <dbReference type="Pfam" id="PF08386"/>
    </source>
</evidence>
<accession>A0ABV5ITF2</accession>
<feature type="domain" description="Peptidase S33 tripeptidyl aminopeptidase-like C-terminal" evidence="5">
    <location>
        <begin position="374"/>
        <end position="475"/>
    </location>
</feature>
<dbReference type="InterPro" id="IPR000073">
    <property type="entry name" value="AB_hydrolase_1"/>
</dbReference>
<evidence type="ECO:0000256" key="1">
    <source>
        <dbReference type="ARBA" id="ARBA00010088"/>
    </source>
</evidence>
<dbReference type="InterPro" id="IPR013595">
    <property type="entry name" value="Pept_S33_TAP-like_C"/>
</dbReference>
<protein>
    <submittedName>
        <fullName evidence="6">Alpha/beta hydrolase</fullName>
    </submittedName>
</protein>
<proteinExistence type="inferred from homology"/>
<dbReference type="InterPro" id="IPR051601">
    <property type="entry name" value="Serine_prot/Carboxylest_S33"/>
</dbReference>
<keyword evidence="2" id="KW-0732">Signal</keyword>
<dbReference type="PANTHER" id="PTHR43248:SF29">
    <property type="entry name" value="TRIPEPTIDYL AMINOPEPTIDASE"/>
    <property type="match status" value="1"/>
</dbReference>
<dbReference type="SUPFAM" id="SSF53474">
    <property type="entry name" value="alpha/beta-Hydrolases"/>
    <property type="match status" value="1"/>
</dbReference>
<dbReference type="EMBL" id="JBHMEI010000046">
    <property type="protein sequence ID" value="MFB9207185.1"/>
    <property type="molecule type" value="Genomic_DNA"/>
</dbReference>
<feature type="domain" description="AB hydrolase-1" evidence="4">
    <location>
        <begin position="70"/>
        <end position="259"/>
    </location>
</feature>
<name>A0ABV5ITF2_9ACTN</name>
<dbReference type="Pfam" id="PF00561">
    <property type="entry name" value="Abhydrolase_1"/>
    <property type="match status" value="1"/>
</dbReference>
<reference evidence="6 7" key="1">
    <citation type="submission" date="2024-09" db="EMBL/GenBank/DDBJ databases">
        <authorList>
            <person name="Sun Q."/>
            <person name="Mori K."/>
        </authorList>
    </citation>
    <scope>NUCLEOTIDE SEQUENCE [LARGE SCALE GENOMIC DNA]</scope>
    <source>
        <strain evidence="6 7">CCM 3426</strain>
    </source>
</reference>
<evidence type="ECO:0000256" key="2">
    <source>
        <dbReference type="ARBA" id="ARBA00022729"/>
    </source>
</evidence>
<dbReference type="Gene3D" id="3.40.50.1820">
    <property type="entry name" value="alpha/beta hydrolase"/>
    <property type="match status" value="1"/>
</dbReference>
<keyword evidence="3 6" id="KW-0378">Hydrolase</keyword>
<keyword evidence="7" id="KW-1185">Reference proteome</keyword>
<dbReference type="RefSeq" id="WP_189653056.1">
    <property type="nucleotide sequence ID" value="NZ_BMRC01000035.1"/>
</dbReference>
<gene>
    <name evidence="6" type="ORF">ACFFV7_38765</name>
</gene>
<dbReference type="Proteomes" id="UP001589647">
    <property type="component" value="Unassembled WGS sequence"/>
</dbReference>
<evidence type="ECO:0000313" key="7">
    <source>
        <dbReference type="Proteomes" id="UP001589647"/>
    </source>
</evidence>
<dbReference type="GO" id="GO:0016787">
    <property type="term" value="F:hydrolase activity"/>
    <property type="evidence" value="ECO:0007669"/>
    <property type="project" value="UniProtKB-KW"/>
</dbReference>
<dbReference type="Pfam" id="PF08386">
    <property type="entry name" value="Abhydrolase_4"/>
    <property type="match status" value="1"/>
</dbReference>
<dbReference type="PANTHER" id="PTHR43248">
    <property type="entry name" value="2-SUCCINYL-6-HYDROXY-2,4-CYCLOHEXADIENE-1-CARBOXYLATE SYNTHASE"/>
    <property type="match status" value="1"/>
</dbReference>
<sequence length="479" mass="50416">MTVAALLLAGGCGQGEREERAAPGLGWSECGDGFECARLRVPLDHGEPDGEQLELAVVRLPASGQRIGSLVLNPGGPGVSGVEYARAARLVVSERVRERFDVVGFDPRGVGQSAPVRCLDDARLDAFVAMDTTPDTAAERAELESVAREFAAGCQKHAGRLLPHMGTADVARDLDLLRQALGDPKLTYLGKSYGTFLGAVYADLFPGKVRALVLDGALDPAISRVRGNAEQAAAFEEALRAYVEDCLGSRECPFTSRDADGALDELATLLRGADTRPLGGGGRPLTEALATLGTLTPLYDRASWPELTEALRRALNGDGSLLLRNADQLAGRLDDGTYSNQLAANLAVNCVDGPYPASAAAFAAEAAEASRKAPRFGPYIMWSSLPCAFWPVRPTLSPRPLAAAGAPPILVVGTRRDPATPYGWARALAGELRSGVLLGYDGDGHTAYAGGSPCVDDAVDRYLVEEVVPRDGVICPGIR</sequence>
<evidence type="ECO:0000259" key="4">
    <source>
        <dbReference type="Pfam" id="PF00561"/>
    </source>
</evidence>
<comment type="similarity">
    <text evidence="1">Belongs to the peptidase S33 family.</text>
</comment>
<comment type="caution">
    <text evidence="6">The sequence shown here is derived from an EMBL/GenBank/DDBJ whole genome shotgun (WGS) entry which is preliminary data.</text>
</comment>